<dbReference type="SUPFAM" id="SSF69796">
    <property type="entry name" value="Thymidylate synthase-complementing protein Thy1"/>
    <property type="match status" value="1"/>
</dbReference>
<dbReference type="EMBL" id="NDYN01000001">
    <property type="protein sequence ID" value="OUT08970.1"/>
    <property type="molecule type" value="Genomic_DNA"/>
</dbReference>
<dbReference type="PANTHER" id="PTHR34934:SF1">
    <property type="entry name" value="FLAVIN-DEPENDENT THYMIDYLATE SYNTHASE"/>
    <property type="match status" value="1"/>
</dbReference>
<dbReference type="AlphaFoldDB" id="A0A1Y5MK63"/>
<dbReference type="CDD" id="cd20175">
    <property type="entry name" value="ThyX"/>
    <property type="match status" value="1"/>
</dbReference>
<accession>A0A1Y5MK63</accession>
<evidence type="ECO:0000313" key="2">
    <source>
        <dbReference type="EMBL" id="OUT08970.1"/>
    </source>
</evidence>
<comment type="caution">
    <text evidence="2">The sequence shown here is derived from an EMBL/GenBank/DDBJ whole genome shotgun (WGS) entry which is preliminary data.</text>
</comment>
<dbReference type="PROSITE" id="PS51331">
    <property type="entry name" value="THYX"/>
    <property type="match status" value="1"/>
</dbReference>
<dbReference type="InterPro" id="IPR003669">
    <property type="entry name" value="Thymidylate_synthase_ThyX"/>
</dbReference>
<dbReference type="GO" id="GO:0050660">
    <property type="term" value="F:flavin adenine dinucleotide binding"/>
    <property type="evidence" value="ECO:0007669"/>
    <property type="project" value="InterPro"/>
</dbReference>
<name>A0A1Y5MK63_9BACT</name>
<evidence type="ECO:0008006" key="4">
    <source>
        <dbReference type="Google" id="ProtNLM"/>
    </source>
</evidence>
<dbReference type="InterPro" id="IPR036098">
    <property type="entry name" value="Thymidylate_synthase_ThyX_sf"/>
</dbReference>
<protein>
    <recommendedName>
        <fullName evidence="4">Thymidylate synthase (FAD)</fullName>
    </recommendedName>
</protein>
<dbReference type="RefSeq" id="WP_087582467.1">
    <property type="nucleotide sequence ID" value="NZ_NDYN01000001.1"/>
</dbReference>
<dbReference type="Proteomes" id="UP000196317">
    <property type="component" value="Unassembled WGS sequence"/>
</dbReference>
<evidence type="ECO:0000313" key="3">
    <source>
        <dbReference type="Proteomes" id="UP000196317"/>
    </source>
</evidence>
<dbReference type="PANTHER" id="PTHR34934">
    <property type="entry name" value="FLAVIN-DEPENDENT THYMIDYLATE SYNTHASE"/>
    <property type="match status" value="1"/>
</dbReference>
<dbReference type="Gene3D" id="3.30.1360.170">
    <property type="match status" value="1"/>
</dbReference>
<gene>
    <name evidence="2" type="ORF">B9N65_01115</name>
    <name evidence="1" type="ORF">B9N65_09810</name>
</gene>
<dbReference type="Pfam" id="PF02511">
    <property type="entry name" value="Thy1"/>
    <property type="match status" value="1"/>
</dbReference>
<proteinExistence type="predicted"/>
<dbReference type="GO" id="GO:0050797">
    <property type="term" value="F:thymidylate synthase (FAD) activity"/>
    <property type="evidence" value="ECO:0007669"/>
    <property type="project" value="InterPro"/>
</dbReference>
<dbReference type="GO" id="GO:0070402">
    <property type="term" value="F:NADPH binding"/>
    <property type="evidence" value="ECO:0007669"/>
    <property type="project" value="TreeGrafter"/>
</dbReference>
<dbReference type="GO" id="GO:0006231">
    <property type="term" value="P:dTMP biosynthetic process"/>
    <property type="evidence" value="ECO:0007669"/>
    <property type="project" value="InterPro"/>
</dbReference>
<organism evidence="2 3">
    <name type="scientific">Campylobacter concisus</name>
    <dbReference type="NCBI Taxonomy" id="199"/>
    <lineage>
        <taxon>Bacteria</taxon>
        <taxon>Pseudomonadati</taxon>
        <taxon>Campylobacterota</taxon>
        <taxon>Epsilonproteobacteria</taxon>
        <taxon>Campylobacterales</taxon>
        <taxon>Campylobacteraceae</taxon>
        <taxon>Campylobacter</taxon>
    </lineage>
</organism>
<sequence>MNVKLLEHTHLSSAVIAARTCWNSFHKGGLYDCPTNEITEEDKTLLSRLLFKNKHESIFEHIVYVFNILGIPRLCLQELARHRIASYSVKSTRYSTTKELMKETAFIEEIING</sequence>
<dbReference type="GO" id="GO:0004799">
    <property type="term" value="F:thymidylate synthase activity"/>
    <property type="evidence" value="ECO:0007669"/>
    <property type="project" value="TreeGrafter"/>
</dbReference>
<dbReference type="EMBL" id="NDYN01000010">
    <property type="protein sequence ID" value="OUT06866.1"/>
    <property type="molecule type" value="Genomic_DNA"/>
</dbReference>
<reference evidence="2 3" key="1">
    <citation type="submission" date="2017-04" db="EMBL/GenBank/DDBJ databases">
        <title>Complete genome of Campylobacter concisus ATCC 33237T and draft genomes for an additional eight well characterized C. concisus strains.</title>
        <authorList>
            <person name="Cornelius A.J."/>
            <person name="Miller W.G."/>
            <person name="Lastovica A.J."/>
            <person name="On S.L."/>
            <person name="French N.P."/>
            <person name="Vandenberg O."/>
            <person name="Biggs P.J."/>
        </authorList>
    </citation>
    <scope>NUCLEOTIDE SEQUENCE [LARGE SCALE GENOMIC DNA]</scope>
    <source>
        <strain evidence="2 3">CCUG 19995</strain>
    </source>
</reference>
<evidence type="ECO:0000313" key="1">
    <source>
        <dbReference type="EMBL" id="OUT06866.1"/>
    </source>
</evidence>